<dbReference type="InterPro" id="IPR025311">
    <property type="entry name" value="DUF4166"/>
</dbReference>
<evidence type="ECO:0000259" key="1">
    <source>
        <dbReference type="Pfam" id="PF13761"/>
    </source>
</evidence>
<dbReference type="AlphaFoldDB" id="A0A263BTQ1"/>
<evidence type="ECO:0000313" key="3">
    <source>
        <dbReference type="Proteomes" id="UP000217083"/>
    </source>
</evidence>
<evidence type="ECO:0000313" key="2">
    <source>
        <dbReference type="EMBL" id="OZM57090.1"/>
    </source>
</evidence>
<reference evidence="3" key="1">
    <citation type="submission" date="2017-08" db="EMBL/GenBank/DDBJ databases">
        <authorList>
            <person name="Huang Z."/>
        </authorList>
    </citation>
    <scope>NUCLEOTIDE SEQUENCE [LARGE SCALE GENOMIC DNA]</scope>
    <source>
        <strain evidence="3">SA5d-4</strain>
    </source>
</reference>
<keyword evidence="3" id="KW-1185">Reference proteome</keyword>
<organism evidence="2 3">
    <name type="scientific">Lottiidibacillus patelloidae</name>
    <dbReference type="NCBI Taxonomy" id="2670334"/>
    <lineage>
        <taxon>Bacteria</taxon>
        <taxon>Bacillati</taxon>
        <taxon>Bacillota</taxon>
        <taxon>Bacilli</taxon>
        <taxon>Bacillales</taxon>
        <taxon>Bacillaceae</taxon>
        <taxon>Lottiidibacillus</taxon>
    </lineage>
</organism>
<comment type="caution">
    <text evidence="2">The sequence shown here is derived from an EMBL/GenBank/DDBJ whole genome shotgun (WGS) entry which is preliminary data.</text>
</comment>
<gene>
    <name evidence="2" type="ORF">CIB95_08655</name>
</gene>
<dbReference type="Pfam" id="PF13761">
    <property type="entry name" value="DUF4166"/>
    <property type="match status" value="1"/>
</dbReference>
<accession>A0A263BTQ1</accession>
<feature type="domain" description="DUF4166" evidence="1">
    <location>
        <begin position="17"/>
        <end position="199"/>
    </location>
</feature>
<proteinExistence type="predicted"/>
<sequence>MTMSIIKQSLGNSFNKLHPMLQKRYDISEEKPFQATGTMRKISGGPKWLYPFFYFGVHWKLLFPEHGENIPFTIKNTARHGKNGEEQIHWQRIFHFGEKRRYFNALMSLDKKRNIIEDYLGEPPLMYSDLKFSCIDGGLRIDSYKQRLVLGRIEIPLPKVLQGLATVTERYNEEKGVYEISVIVKNPIIGQVFGYEGEFTSDEIF</sequence>
<name>A0A263BTQ1_9BACI</name>
<dbReference type="EMBL" id="NPIA01000004">
    <property type="protein sequence ID" value="OZM57090.1"/>
    <property type="molecule type" value="Genomic_DNA"/>
</dbReference>
<protein>
    <recommendedName>
        <fullName evidence="1">DUF4166 domain-containing protein</fullName>
    </recommendedName>
</protein>
<dbReference type="Proteomes" id="UP000217083">
    <property type="component" value="Unassembled WGS sequence"/>
</dbReference>
<reference evidence="2 3" key="2">
    <citation type="submission" date="2017-09" db="EMBL/GenBank/DDBJ databases">
        <title>Bacillus patelloidae sp. nov., isolated from the intestinal tract of a marine limpet.</title>
        <authorList>
            <person name="Liu R."/>
            <person name="Dong C."/>
            <person name="Shao Z."/>
        </authorList>
    </citation>
    <scope>NUCLEOTIDE SEQUENCE [LARGE SCALE GENOMIC DNA]</scope>
    <source>
        <strain evidence="2 3">SA5d-4</strain>
    </source>
</reference>